<feature type="coiled-coil region" evidence="1">
    <location>
        <begin position="515"/>
        <end position="557"/>
    </location>
</feature>
<dbReference type="Gene3D" id="2.130.10.10">
    <property type="entry name" value="YVTN repeat-like/Quinoprotein amine dehydrogenase"/>
    <property type="match status" value="1"/>
</dbReference>
<evidence type="ECO:0000256" key="2">
    <source>
        <dbReference type="SAM" id="Phobius"/>
    </source>
</evidence>
<evidence type="ECO:0000313" key="4">
    <source>
        <dbReference type="EMBL" id="MCJ2382295.1"/>
    </source>
</evidence>
<name>A0ABT0C5X3_9BACT</name>
<dbReference type="Gene3D" id="2.60.40.10">
    <property type="entry name" value="Immunoglobulins"/>
    <property type="match status" value="1"/>
</dbReference>
<proteinExistence type="predicted"/>
<dbReference type="InterPro" id="IPR015943">
    <property type="entry name" value="WD40/YVTN_repeat-like_dom_sf"/>
</dbReference>
<evidence type="ECO:0000259" key="3">
    <source>
        <dbReference type="SMART" id="SM00421"/>
    </source>
</evidence>
<dbReference type="InterPro" id="IPR036388">
    <property type="entry name" value="WH-like_DNA-bd_sf"/>
</dbReference>
<keyword evidence="2" id="KW-1133">Transmembrane helix</keyword>
<feature type="transmembrane region" description="Helical" evidence="2">
    <location>
        <begin position="493"/>
        <end position="513"/>
    </location>
</feature>
<comment type="caution">
    <text evidence="4">The sequence shown here is derived from an EMBL/GenBank/DDBJ whole genome shotgun (WGS) entry which is preliminary data.</text>
</comment>
<dbReference type="InterPro" id="IPR011123">
    <property type="entry name" value="Y_Y_Y"/>
</dbReference>
<keyword evidence="5" id="KW-1185">Reference proteome</keyword>
<dbReference type="SUPFAM" id="SSF46894">
    <property type="entry name" value="C-terminal effector domain of the bipartite response regulators"/>
    <property type="match status" value="1"/>
</dbReference>
<protein>
    <submittedName>
        <fullName evidence="4">LuxR C-terminal-related transcriptional regulator</fullName>
    </submittedName>
</protein>
<dbReference type="Proteomes" id="UP001165444">
    <property type="component" value="Unassembled WGS sequence"/>
</dbReference>
<dbReference type="EMBL" id="JAKZMM010000069">
    <property type="protein sequence ID" value="MCJ2382295.1"/>
    <property type="molecule type" value="Genomic_DNA"/>
</dbReference>
<feature type="domain" description="HTH luxR-type" evidence="3">
    <location>
        <begin position="632"/>
        <end position="689"/>
    </location>
</feature>
<keyword evidence="2" id="KW-0812">Transmembrane</keyword>
<dbReference type="RefSeq" id="WP_243326598.1">
    <property type="nucleotide sequence ID" value="NZ_JAKZMM010000069.1"/>
</dbReference>
<sequence>MKQHHIYLILFIFWLAGSSISQLWAKKTFKNPYVLVQNYTINDYHASCQNWDVYVSEHGALYVANNSGLLEFDGNTWHLYQTDDQESLFQIGMRNDTLFSRGERTNGFWRYNKEMIMKYTPVSETLPDSIFRDFRMLAPFSIPEEIEKAKPQLYAGTSVYKFVTTDEGLFITDSIGNLLHHLSMNNSLQDNIIHDICVQDVDQIWLALDNGIAQVNINPPVSRLGKRSQIGKLEQVGSDEDYLYIKTNLGYFRKELGTQYSFTSIPQEEAEKYLRKQPDIITQPAENLFYEPASIGYFNKAKYIYPVPENMYWLVKGNEAALFQNEFNTTTQKCRILFDNYQMNLTTRSPHFFLLNDSMYVVSAMQGALLVDIRQIMTQNMQLTMPTFHSIRYSDSQGMHYLVPDTSMITLPHRFQEVNLFVSTTVFTPNHQFSYLLEGISTDWSEWQKEGKISFSQLPEGTYTLRIRKYVTKGTFPEITLQIKVLPAWYNTIWAYCIYVILLWIIIQSVLHYQLRRLKREEQAQKIREEELEQQRVEQMKNQMLETELQNKNNELTLQTSALVRRNKAIQAFLDELNQQKETLGDRYPNKLYNKLRTLMEEALNDQEDWLLFDSYFNSAHQNFINRLQQKYPDLTPGDLRICCLLRMNLSTKEIASLLNISVRAVELRRYRLRKRLELNNDTNLVDFLLKL</sequence>
<accession>A0ABT0C5X3</accession>
<dbReference type="InterPro" id="IPR000792">
    <property type="entry name" value="Tscrpt_reg_LuxR_C"/>
</dbReference>
<keyword evidence="1" id="KW-0175">Coiled coil</keyword>
<gene>
    <name evidence="4" type="ORF">MUN53_17045</name>
</gene>
<organism evidence="4 5">
    <name type="scientific">Parabacteroides faecalis</name>
    <dbReference type="NCBI Taxonomy" id="2924040"/>
    <lineage>
        <taxon>Bacteria</taxon>
        <taxon>Pseudomonadati</taxon>
        <taxon>Bacteroidota</taxon>
        <taxon>Bacteroidia</taxon>
        <taxon>Bacteroidales</taxon>
        <taxon>Tannerellaceae</taxon>
        <taxon>Parabacteroides</taxon>
    </lineage>
</organism>
<keyword evidence="2" id="KW-0472">Membrane</keyword>
<reference evidence="4 5" key="1">
    <citation type="submission" date="2022-03" db="EMBL/GenBank/DDBJ databases">
        <title>Parabacteroides sp. nov. isolated from swine feces.</title>
        <authorList>
            <person name="Bak J.E."/>
        </authorList>
    </citation>
    <scope>NUCLEOTIDE SEQUENCE [LARGE SCALE GENOMIC DNA]</scope>
    <source>
        <strain evidence="4 5">AGMB00274</strain>
    </source>
</reference>
<dbReference type="InterPro" id="IPR013783">
    <property type="entry name" value="Ig-like_fold"/>
</dbReference>
<dbReference type="Pfam" id="PF07495">
    <property type="entry name" value="Y_Y_Y"/>
    <property type="match status" value="1"/>
</dbReference>
<dbReference type="SMART" id="SM00421">
    <property type="entry name" value="HTH_LUXR"/>
    <property type="match status" value="1"/>
</dbReference>
<evidence type="ECO:0000313" key="5">
    <source>
        <dbReference type="Proteomes" id="UP001165444"/>
    </source>
</evidence>
<evidence type="ECO:0000256" key="1">
    <source>
        <dbReference type="SAM" id="Coils"/>
    </source>
</evidence>
<dbReference type="InterPro" id="IPR016032">
    <property type="entry name" value="Sig_transdc_resp-reg_C-effctor"/>
</dbReference>
<dbReference type="Gene3D" id="1.10.10.10">
    <property type="entry name" value="Winged helix-like DNA-binding domain superfamily/Winged helix DNA-binding domain"/>
    <property type="match status" value="1"/>
</dbReference>